<feature type="compositionally biased region" description="Basic residues" evidence="1">
    <location>
        <begin position="217"/>
        <end position="226"/>
    </location>
</feature>
<reference evidence="2 3" key="1">
    <citation type="submission" date="2018-09" db="EMBL/GenBank/DDBJ databases">
        <authorList>
            <person name="Tagini F."/>
        </authorList>
    </citation>
    <scope>NUCLEOTIDE SEQUENCE [LARGE SCALE GENOMIC DNA]</scope>
    <source>
        <strain evidence="2 3">MK13</strain>
    </source>
</reference>
<dbReference type="AntiFam" id="ANF00178">
    <property type="entry name" value="Shadow ORF (opposite dhbF)"/>
</dbReference>
<organism evidence="2 3">
    <name type="scientific">Mycobacterium innocens</name>
    <dbReference type="NCBI Taxonomy" id="2341083"/>
    <lineage>
        <taxon>Bacteria</taxon>
        <taxon>Bacillati</taxon>
        <taxon>Actinomycetota</taxon>
        <taxon>Actinomycetes</taxon>
        <taxon>Mycobacteriales</taxon>
        <taxon>Mycobacteriaceae</taxon>
        <taxon>Mycobacterium</taxon>
    </lineage>
</organism>
<feature type="region of interest" description="Disordered" evidence="1">
    <location>
        <begin position="197"/>
        <end position="226"/>
    </location>
</feature>
<name>A0A498Q646_9MYCO</name>
<evidence type="ECO:0000313" key="2">
    <source>
        <dbReference type="EMBL" id="VBA40344.1"/>
    </source>
</evidence>
<dbReference type="Proteomes" id="UP000267289">
    <property type="component" value="Unassembled WGS sequence"/>
</dbReference>
<dbReference type="EMBL" id="UPHQ01000151">
    <property type="protein sequence ID" value="VBA40344.1"/>
    <property type="molecule type" value="Genomic_DNA"/>
</dbReference>
<keyword evidence="3" id="KW-1185">Reference proteome</keyword>
<evidence type="ECO:0000313" key="3">
    <source>
        <dbReference type="Proteomes" id="UP000267289"/>
    </source>
</evidence>
<dbReference type="AlphaFoldDB" id="A0A498Q646"/>
<gene>
    <name evidence="2" type="ORF">LAUMK13_03006</name>
</gene>
<accession>A0A498Q646</accession>
<sequence length="226" mass="24933">MLPGHPSHLQLQLGRPVHGHTGAAVIGHRRIRPIGGQRQPLGQPGQRITPVGQLGGDAAAGIGQITELGALPQRVIDILHRQRRPARGPPLTPGGISHPQITYQHGDRPAVSGDMMRHRHQHMLLLAEAQQLCPQRDLGRQIKAVTRHRADGLFQPVCRPAGGLNNLPAEAGPLNRDDHLSRCSLDRLQQRAQTLMTGHHISQRRPQRLSIQPAAQPHRRRQVVHR</sequence>
<protein>
    <submittedName>
        <fullName evidence="2">Uncharacterized protein</fullName>
    </submittedName>
</protein>
<evidence type="ECO:0000256" key="1">
    <source>
        <dbReference type="SAM" id="MobiDB-lite"/>
    </source>
</evidence>
<proteinExistence type="predicted"/>